<feature type="compositionally biased region" description="Basic and acidic residues" evidence="3">
    <location>
        <begin position="433"/>
        <end position="442"/>
    </location>
</feature>
<evidence type="ECO:0000313" key="6">
    <source>
        <dbReference type="Proteomes" id="UP000504638"/>
    </source>
</evidence>
<dbReference type="InterPro" id="IPR037505">
    <property type="entry name" value="pH-resp_palC"/>
</dbReference>
<gene>
    <name evidence="5 7" type="ORF">P152DRAFT_482384</name>
</gene>
<keyword evidence="6" id="KW-1185">Reference proteome</keyword>
<evidence type="ECO:0000256" key="2">
    <source>
        <dbReference type="ARBA" id="ARBA00022193"/>
    </source>
</evidence>
<evidence type="ECO:0000313" key="7">
    <source>
        <dbReference type="RefSeq" id="XP_033533993.1"/>
    </source>
</evidence>
<dbReference type="RefSeq" id="XP_033533993.1">
    <property type="nucleotide sequence ID" value="XM_033681885.1"/>
</dbReference>
<feature type="region of interest" description="Disordered" evidence="3">
    <location>
        <begin position="428"/>
        <end position="471"/>
    </location>
</feature>
<evidence type="ECO:0000256" key="1">
    <source>
        <dbReference type="ARBA" id="ARBA00010997"/>
    </source>
</evidence>
<dbReference type="AlphaFoldDB" id="A0A6G1G2Z7"/>
<reference evidence="7" key="3">
    <citation type="submission" date="2025-04" db="UniProtKB">
        <authorList>
            <consortium name="RefSeq"/>
        </authorList>
    </citation>
    <scope>IDENTIFICATION</scope>
    <source>
        <strain evidence="7">CBS 781.70</strain>
    </source>
</reference>
<organism evidence="5">
    <name type="scientific">Eremomyces bilateralis CBS 781.70</name>
    <dbReference type="NCBI Taxonomy" id="1392243"/>
    <lineage>
        <taxon>Eukaryota</taxon>
        <taxon>Fungi</taxon>
        <taxon>Dikarya</taxon>
        <taxon>Ascomycota</taxon>
        <taxon>Pezizomycotina</taxon>
        <taxon>Dothideomycetes</taxon>
        <taxon>Dothideomycetes incertae sedis</taxon>
        <taxon>Eremomycetales</taxon>
        <taxon>Eremomycetaceae</taxon>
        <taxon>Eremomyces</taxon>
    </lineage>
</organism>
<dbReference type="GO" id="GO:0005886">
    <property type="term" value="C:plasma membrane"/>
    <property type="evidence" value="ECO:0007669"/>
    <property type="project" value="TreeGrafter"/>
</dbReference>
<proteinExistence type="inferred from homology"/>
<dbReference type="PANTHER" id="PTHR40463">
    <property type="entry name" value="PH-RESPONSE REGULATOR PROTEIN PALC"/>
    <property type="match status" value="1"/>
</dbReference>
<protein>
    <recommendedName>
        <fullName evidence="2">pH-response regulator protein palC</fullName>
    </recommendedName>
</protein>
<accession>A0A6G1G2Z7</accession>
<dbReference type="EMBL" id="ML975158">
    <property type="protein sequence ID" value="KAF1812362.1"/>
    <property type="molecule type" value="Genomic_DNA"/>
</dbReference>
<comment type="similarity">
    <text evidence="1">Belongs to the palC family.</text>
</comment>
<dbReference type="OrthoDB" id="10266451at2759"/>
<dbReference type="GeneID" id="54422455"/>
<evidence type="ECO:0000256" key="3">
    <source>
        <dbReference type="SAM" id="MobiDB-lite"/>
    </source>
</evidence>
<sequence>MPFPFILPTTSFIRFSEFFSSTTHPSLPITLTTRRAVVRDALKKHKRLPPSSQASNLSNVLSSINEYLPYLFMADVGLSGSKISGEEVDVVLVKELEVEWRATLSSTVGGREPPRVRVRSLESEIAFILSTLALANSMLARTQMHTLYNGTVLDGAQRTAAITSAMRYYLEANSIHSYLAARAGQWTTPPATADISQALQSALASLTMAEATLITVLKDDPYPSVVADDRNENVKDWMFKSPEIPKVRAHLFARLCLAAAGHAAQARALFGSSGKVDEDLLAYSDDLRRTARGKACRFLGIDAELAERTGEGIAWLRGAKAELGFGASTSEDDGKLKGFSRFRKDWAEKREDKKIKRGVDWGTDAGRFEEARIVDKLEKKWAKMNDTVNVQVIPPYDPLLSTIPSGREYHTPKPFKAPNPEEDIVFRMRAPPGHHDDTKQGESDSDDEEHPAPPGAFLGSQATSTSANVYY</sequence>
<evidence type="ECO:0000313" key="5">
    <source>
        <dbReference type="EMBL" id="KAF1812362.1"/>
    </source>
</evidence>
<dbReference type="Gene3D" id="1.25.40.280">
    <property type="entry name" value="alix/aip1 like domains"/>
    <property type="match status" value="1"/>
</dbReference>
<dbReference type="InterPro" id="IPR004328">
    <property type="entry name" value="BRO1_dom"/>
</dbReference>
<dbReference type="Proteomes" id="UP000504638">
    <property type="component" value="Unplaced"/>
</dbReference>
<reference evidence="7" key="2">
    <citation type="submission" date="2020-04" db="EMBL/GenBank/DDBJ databases">
        <authorList>
            <consortium name="NCBI Genome Project"/>
        </authorList>
    </citation>
    <scope>NUCLEOTIDE SEQUENCE</scope>
    <source>
        <strain evidence="7">CBS 781.70</strain>
    </source>
</reference>
<dbReference type="GO" id="GO:0071467">
    <property type="term" value="P:cellular response to pH"/>
    <property type="evidence" value="ECO:0007669"/>
    <property type="project" value="InterPro"/>
</dbReference>
<reference evidence="5 7" key="1">
    <citation type="submission" date="2020-01" db="EMBL/GenBank/DDBJ databases">
        <authorList>
            <consortium name="DOE Joint Genome Institute"/>
            <person name="Haridas S."/>
            <person name="Albert R."/>
            <person name="Binder M."/>
            <person name="Bloem J."/>
            <person name="Labutti K."/>
            <person name="Salamov A."/>
            <person name="Andreopoulos B."/>
            <person name="Baker S.E."/>
            <person name="Barry K."/>
            <person name="Bills G."/>
            <person name="Bluhm B.H."/>
            <person name="Cannon C."/>
            <person name="Castanera R."/>
            <person name="Culley D.E."/>
            <person name="Daum C."/>
            <person name="Ezra D."/>
            <person name="Gonzalez J.B."/>
            <person name="Henrissat B."/>
            <person name="Kuo A."/>
            <person name="Liang C."/>
            <person name="Lipzen A."/>
            <person name="Lutzoni F."/>
            <person name="Magnuson J."/>
            <person name="Mondo S."/>
            <person name="Nolan M."/>
            <person name="Ohm R."/>
            <person name="Pangilinan J."/>
            <person name="Park H.-J."/>
            <person name="Ramirez L."/>
            <person name="Alfaro M."/>
            <person name="Sun H."/>
            <person name="Tritt A."/>
            <person name="Yoshinaga Y."/>
            <person name="Zwiers L.-H."/>
            <person name="Turgeon B.G."/>
            <person name="Goodwin S.B."/>
            <person name="Spatafora J.W."/>
            <person name="Crous P.W."/>
            <person name="Grigoriev I.V."/>
        </authorList>
    </citation>
    <scope>NUCLEOTIDE SEQUENCE</scope>
    <source>
        <strain evidence="5 7">CBS 781.70</strain>
    </source>
</reference>
<dbReference type="SMART" id="SM01041">
    <property type="entry name" value="BRO1"/>
    <property type="match status" value="1"/>
</dbReference>
<dbReference type="InterPro" id="IPR038499">
    <property type="entry name" value="BRO1_sf"/>
</dbReference>
<feature type="compositionally biased region" description="Polar residues" evidence="3">
    <location>
        <begin position="460"/>
        <end position="471"/>
    </location>
</feature>
<name>A0A6G1G2Z7_9PEZI</name>
<dbReference type="CDD" id="cd09245">
    <property type="entry name" value="BRO1_UmRIM23-like"/>
    <property type="match status" value="1"/>
</dbReference>
<dbReference type="PROSITE" id="PS51180">
    <property type="entry name" value="BRO1"/>
    <property type="match status" value="1"/>
</dbReference>
<feature type="domain" description="BRO1" evidence="4">
    <location>
        <begin position="1"/>
        <end position="258"/>
    </location>
</feature>
<evidence type="ECO:0000259" key="4">
    <source>
        <dbReference type="PROSITE" id="PS51180"/>
    </source>
</evidence>
<dbReference type="PANTHER" id="PTHR40463:SF1">
    <property type="entry name" value="PH-RESPONSE REGULATOR PROTEIN PALC"/>
    <property type="match status" value="1"/>
</dbReference>